<name>Q0UBX2_PHANO</name>
<feature type="signal peptide" evidence="1">
    <location>
        <begin position="1"/>
        <end position="18"/>
    </location>
</feature>
<dbReference type="HOGENOM" id="CLU_148837_0_0_1"/>
<dbReference type="Gene3D" id="2.60.20.10">
    <property type="entry name" value="Crystallins"/>
    <property type="match status" value="1"/>
</dbReference>
<keyword evidence="1" id="KW-0732">Signal</keyword>
<dbReference type="EMBL" id="CH445341">
    <property type="protein sequence ID" value="EAT82136.2"/>
    <property type="molecule type" value="Genomic_DNA"/>
</dbReference>
<dbReference type="InParanoid" id="Q0UBX2"/>
<dbReference type="AlphaFoldDB" id="Q0UBX2"/>
<reference evidence="3" key="1">
    <citation type="journal article" date="2007" name="Plant Cell">
        <title>Dothideomycete-plant interactions illuminated by genome sequencing and EST analysis of the wheat pathogen Stagonospora nodorum.</title>
        <authorList>
            <person name="Hane J.K."/>
            <person name="Lowe R.G."/>
            <person name="Solomon P.S."/>
            <person name="Tan K.C."/>
            <person name="Schoch C.L."/>
            <person name="Spatafora J.W."/>
            <person name="Crous P.W."/>
            <person name="Kodira C."/>
            <person name="Birren B.W."/>
            <person name="Galagan J.E."/>
            <person name="Torriani S.F."/>
            <person name="McDonald B.A."/>
            <person name="Oliver R.P."/>
        </authorList>
    </citation>
    <scope>NUCLEOTIDE SEQUENCE [LARGE SCALE GENOMIC DNA]</scope>
    <source>
        <strain evidence="3">SN15 / ATCC MYA-4574 / FGSC 10173</strain>
    </source>
</reference>
<dbReference type="RefSeq" id="XP_001801003.1">
    <property type="nucleotide sequence ID" value="XM_001800951.1"/>
</dbReference>
<organism evidence="2 3">
    <name type="scientific">Phaeosphaeria nodorum (strain SN15 / ATCC MYA-4574 / FGSC 10173)</name>
    <name type="common">Glume blotch fungus</name>
    <name type="synonym">Parastagonospora nodorum</name>
    <dbReference type="NCBI Taxonomy" id="321614"/>
    <lineage>
        <taxon>Eukaryota</taxon>
        <taxon>Fungi</taxon>
        <taxon>Dikarya</taxon>
        <taxon>Ascomycota</taxon>
        <taxon>Pezizomycotina</taxon>
        <taxon>Dothideomycetes</taxon>
        <taxon>Pleosporomycetidae</taxon>
        <taxon>Pleosporales</taxon>
        <taxon>Pleosporineae</taxon>
        <taxon>Phaeosphaeriaceae</taxon>
        <taxon>Parastagonospora</taxon>
    </lineage>
</organism>
<dbReference type="STRING" id="321614.Q0UBX2"/>
<dbReference type="Proteomes" id="UP000001055">
    <property type="component" value="Unassembled WGS sequence"/>
</dbReference>
<evidence type="ECO:0000313" key="3">
    <source>
        <dbReference type="Proteomes" id="UP000001055"/>
    </source>
</evidence>
<feature type="chain" id="PRO_5004177887" evidence="1">
    <location>
        <begin position="19"/>
        <end position="165"/>
    </location>
</feature>
<evidence type="ECO:0000313" key="2">
    <source>
        <dbReference type="EMBL" id="EAT82136.2"/>
    </source>
</evidence>
<accession>Q0UBX2</accession>
<evidence type="ECO:0000256" key="1">
    <source>
        <dbReference type="SAM" id="SignalP"/>
    </source>
</evidence>
<dbReference type="GeneID" id="5977910"/>
<protein>
    <submittedName>
        <fullName evidence="2">Uncharacterized protein</fullName>
    </submittedName>
</protein>
<gene>
    <name evidence="2" type="ORF">SNOG_10742</name>
</gene>
<dbReference type="KEGG" id="pno:SNOG_10742"/>
<dbReference type="VEuPathDB" id="FungiDB:JI435_107420"/>
<sequence length="165" mass="17491">MQFTTIALALSSYGLTLGAAVDSLTVTPGIAIHVPGTPVATTLNISQVAGPVERSVEKRGNGNFYVCTDKNFGGICQNLAFTTDVCCKHAMFRIPCSRPVANTCIDTLASPFQDSISSAGPDSYACSVYQDNGCNGNNILITKPGINNLADFNFNDIISSYRCHI</sequence>
<proteinExistence type="predicted"/>